<protein>
    <submittedName>
        <fullName evidence="14">C163A protein</fullName>
    </submittedName>
</protein>
<dbReference type="GO" id="GO:0005886">
    <property type="term" value="C:plasma membrane"/>
    <property type="evidence" value="ECO:0007669"/>
    <property type="project" value="UniProtKB-SubCell"/>
</dbReference>
<reference evidence="14 15" key="1">
    <citation type="submission" date="2019-09" db="EMBL/GenBank/DDBJ databases">
        <title>Bird 10,000 Genomes (B10K) Project - Family phase.</title>
        <authorList>
            <person name="Zhang G."/>
        </authorList>
    </citation>
    <scope>NUCLEOTIDE SEQUENCE [LARGE SCALE GENOMIC DNA]</scope>
    <source>
        <strain evidence="14">B10K-DU-005-01</strain>
    </source>
</reference>
<evidence type="ECO:0000256" key="3">
    <source>
        <dbReference type="ARBA" id="ARBA00022475"/>
    </source>
</evidence>
<evidence type="ECO:0000256" key="10">
    <source>
        <dbReference type="ARBA" id="ARBA00023157"/>
    </source>
</evidence>
<keyword evidence="7" id="KW-0677">Repeat</keyword>
<comment type="caution">
    <text evidence="14">The sequence shown here is derived from an EMBL/GenBank/DDBJ whole genome shotgun (WGS) entry which is preliminary data.</text>
</comment>
<feature type="disulfide bond" evidence="12">
    <location>
        <begin position="634"/>
        <end position="644"/>
    </location>
</feature>
<keyword evidence="8" id="KW-1133">Transmembrane helix</keyword>
<dbReference type="EMBL" id="VZZU01001023">
    <property type="protein sequence ID" value="NXW45628.1"/>
    <property type="molecule type" value="Genomic_DNA"/>
</dbReference>
<dbReference type="GO" id="GO:0005737">
    <property type="term" value="C:cytoplasm"/>
    <property type="evidence" value="ECO:0007669"/>
    <property type="project" value="UniProtKB-ARBA"/>
</dbReference>
<evidence type="ECO:0000256" key="5">
    <source>
        <dbReference type="ARBA" id="ARBA00022692"/>
    </source>
</evidence>
<keyword evidence="5" id="KW-0812">Transmembrane</keyword>
<feature type="domain" description="SRCR" evidence="13">
    <location>
        <begin position="109"/>
        <end position="210"/>
    </location>
</feature>
<dbReference type="AlphaFoldDB" id="A0A7L4C790"/>
<dbReference type="InterPro" id="IPR001190">
    <property type="entry name" value="SRCR"/>
</dbReference>
<dbReference type="PROSITE" id="PS50287">
    <property type="entry name" value="SRCR_2"/>
    <property type="match status" value="6"/>
</dbReference>
<dbReference type="GO" id="GO:0005576">
    <property type="term" value="C:extracellular region"/>
    <property type="evidence" value="ECO:0007669"/>
    <property type="project" value="UniProtKB-SubCell"/>
</dbReference>
<keyword evidence="6" id="KW-0732">Signal</keyword>
<organism evidence="14 15">
    <name type="scientific">Nyctiprogne leucopyga</name>
    <dbReference type="NCBI Taxonomy" id="382315"/>
    <lineage>
        <taxon>Eukaryota</taxon>
        <taxon>Metazoa</taxon>
        <taxon>Chordata</taxon>
        <taxon>Craniata</taxon>
        <taxon>Vertebrata</taxon>
        <taxon>Euteleostomi</taxon>
        <taxon>Archelosauria</taxon>
        <taxon>Archosauria</taxon>
        <taxon>Dinosauria</taxon>
        <taxon>Saurischia</taxon>
        <taxon>Theropoda</taxon>
        <taxon>Coelurosauria</taxon>
        <taxon>Aves</taxon>
        <taxon>Neognathae</taxon>
        <taxon>Neoaves</taxon>
        <taxon>Strisores</taxon>
        <taxon>Caprimulgiformes</taxon>
        <taxon>Caprimulgidae</taxon>
        <taxon>Chordeilinae</taxon>
        <taxon>Nyctiprogne</taxon>
    </lineage>
</organism>
<feature type="disulfide bond" evidence="12">
    <location>
        <begin position="42"/>
        <end position="103"/>
    </location>
</feature>
<proteinExistence type="predicted"/>
<evidence type="ECO:0000313" key="15">
    <source>
        <dbReference type="Proteomes" id="UP000551823"/>
    </source>
</evidence>
<comment type="caution">
    <text evidence="12">Lacks conserved residue(s) required for the propagation of feature annotation.</text>
</comment>
<evidence type="ECO:0000256" key="12">
    <source>
        <dbReference type="PROSITE-ProRule" id="PRU00196"/>
    </source>
</evidence>
<keyword evidence="11" id="KW-0325">Glycoprotein</keyword>
<evidence type="ECO:0000256" key="2">
    <source>
        <dbReference type="ARBA" id="ARBA00004613"/>
    </source>
</evidence>
<accession>A0A7L4C790</accession>
<evidence type="ECO:0000259" key="13">
    <source>
        <dbReference type="PROSITE" id="PS50287"/>
    </source>
</evidence>
<evidence type="ECO:0000256" key="9">
    <source>
        <dbReference type="ARBA" id="ARBA00023136"/>
    </source>
</evidence>
<keyword evidence="4" id="KW-0964">Secreted</keyword>
<keyword evidence="10 12" id="KW-1015">Disulfide bond</keyword>
<feature type="domain" description="SRCR" evidence="13">
    <location>
        <begin position="464"/>
        <end position="562"/>
    </location>
</feature>
<dbReference type="Gene3D" id="3.10.250.10">
    <property type="entry name" value="SRCR-like domain"/>
    <property type="match status" value="6"/>
</dbReference>
<feature type="domain" description="SRCR" evidence="13">
    <location>
        <begin position="213"/>
        <end position="311"/>
    </location>
</feature>
<evidence type="ECO:0000256" key="1">
    <source>
        <dbReference type="ARBA" id="ARBA00004251"/>
    </source>
</evidence>
<feature type="disulfide bond" evidence="12">
    <location>
        <begin position="179"/>
        <end position="189"/>
    </location>
</feature>
<comment type="subcellular location">
    <subcellularLocation>
        <location evidence="1">Cell membrane</location>
        <topology evidence="1">Single-pass type I membrane protein</topology>
    </subcellularLocation>
    <subcellularLocation>
        <location evidence="2">Secreted</location>
    </subcellularLocation>
</comment>
<dbReference type="InterPro" id="IPR036772">
    <property type="entry name" value="SRCR-like_dom_sf"/>
</dbReference>
<dbReference type="FunFam" id="3.10.250.10:FF:000004">
    <property type="entry name" value="Scavenger receptor cysteine-rich type 1 protein M130"/>
    <property type="match status" value="2"/>
</dbReference>
<feature type="non-terminal residue" evidence="14">
    <location>
        <position position="1"/>
    </location>
</feature>
<feature type="domain" description="SRCR" evidence="13">
    <location>
        <begin position="2"/>
        <end position="104"/>
    </location>
</feature>
<dbReference type="FunFam" id="3.10.250.10:FF:000012">
    <property type="entry name" value="CD163 molecule like 1"/>
    <property type="match status" value="1"/>
</dbReference>
<feature type="disulfide bond" evidence="12">
    <location>
        <begin position="385"/>
        <end position="395"/>
    </location>
</feature>
<evidence type="ECO:0000256" key="6">
    <source>
        <dbReference type="ARBA" id="ARBA00022729"/>
    </source>
</evidence>
<keyword evidence="15" id="KW-1185">Reference proteome</keyword>
<dbReference type="PANTHER" id="PTHR19331">
    <property type="entry name" value="SCAVENGER RECEPTOR DOMAIN-CONTAINING"/>
    <property type="match status" value="1"/>
</dbReference>
<evidence type="ECO:0000256" key="7">
    <source>
        <dbReference type="ARBA" id="ARBA00022737"/>
    </source>
</evidence>
<feature type="disulfide bond" evidence="12">
    <location>
        <begin position="354"/>
        <end position="415"/>
    </location>
</feature>
<dbReference type="PRINTS" id="PR00258">
    <property type="entry name" value="SPERACTRCPTR"/>
</dbReference>
<feature type="disulfide bond" evidence="12">
    <location>
        <begin position="533"/>
        <end position="543"/>
    </location>
</feature>
<dbReference type="Proteomes" id="UP000551823">
    <property type="component" value="Unassembled WGS sequence"/>
</dbReference>
<feature type="domain" description="SRCR" evidence="13">
    <location>
        <begin position="567"/>
        <end position="649"/>
    </location>
</feature>
<dbReference type="SUPFAM" id="SSF56487">
    <property type="entry name" value="SRCR-like"/>
    <property type="match status" value="7"/>
</dbReference>
<feature type="disulfide bond" evidence="12">
    <location>
        <begin position="341"/>
        <end position="405"/>
    </location>
</feature>
<feature type="disulfide bond" evidence="12">
    <location>
        <begin position="238"/>
        <end position="302"/>
    </location>
</feature>
<evidence type="ECO:0000256" key="11">
    <source>
        <dbReference type="ARBA" id="ARBA00023180"/>
    </source>
</evidence>
<evidence type="ECO:0000256" key="8">
    <source>
        <dbReference type="ARBA" id="ARBA00022989"/>
    </source>
</evidence>
<feature type="non-terminal residue" evidence="14">
    <location>
        <position position="649"/>
    </location>
</feature>
<dbReference type="Pfam" id="PF00530">
    <property type="entry name" value="SRCR"/>
    <property type="match status" value="6"/>
</dbReference>
<dbReference type="FunFam" id="3.10.250.10:FF:000002">
    <property type="entry name" value="Scavenger receptor cysteine-rich type 1 protein M130"/>
    <property type="match status" value="3"/>
</dbReference>
<dbReference type="PANTHER" id="PTHR19331:SF487">
    <property type="entry name" value="SOLUBLE SCAVENGER RECEPTOR CYSTEINE-RICH DOMAIN-CONTAINING PROTEIN SSC5D"/>
    <property type="match status" value="1"/>
</dbReference>
<keyword evidence="9" id="KW-0472">Membrane</keyword>
<keyword evidence="3" id="KW-1003">Cell membrane</keyword>
<sequence>ELRLVGGGGRCAGRVEVKHEGKWGSVCVYDFDWEARWATVVCRQLGCGRVAKASPYTPFGQGTGQIWLQPFFCRGTETRLQNCPHFGWGQHFCNHERDVGVTCTDALELRLMDGGSPCAGRVEVKLRGHWGPVADDYWDMEDAEVVCQQLGCGSATGAYFASTHFREGYGPVSLAMVDCRGDEATLWDCSIRGWGPYNAIHEFDTAVVCQGFARLVGGDGDCAGRLEVRRGRAWAGVCQDSVDIKVAQVVCRELGCGTALAVTSTGWLEGGPGLLWEGGFECTGTETLLTACARRAPRSHNCTGHASIVCSPYTGFRLVDNSSSCAGRVEVEAGGTWGSLCATGWDLPDAHVLCHHLGCGPAISVLPGGSFGSGDRPLWRDRFGCSGSEWHPGACPTAVLGEPTCHPGHAATVNCSGSGTTGLQGLWCVGTEENLSQCNVSGTATTPTGSPEEVAVVCSGSRRVRLAGGTGRCAGRVEVYVNGTWGTVCQDTWDLQDATVVCRQLGCGSALAAPGATRFGPGTWPLWPDAGGCAGSEASLWDCPVLSRDNCQRGGGAGAICSEQLSLRLVGGPGRCGGHLEIFYNGTWGRVCANGTSLATAATVCRELGCGDGGRLVAAPIQDPALAWLAWVGCEEGTRSLWRCPSAPW</sequence>
<gene>
    <name evidence="14" type="primary">Cd163_0</name>
    <name evidence="14" type="ORF">NYCLEU_R11335</name>
</gene>
<dbReference type="SMART" id="SM00202">
    <property type="entry name" value="SR"/>
    <property type="match status" value="6"/>
</dbReference>
<feature type="disulfide bond" evidence="12">
    <location>
        <begin position="282"/>
        <end position="292"/>
    </location>
</feature>
<name>A0A7L4C790_9AVES</name>
<evidence type="ECO:0000256" key="4">
    <source>
        <dbReference type="ARBA" id="ARBA00022525"/>
    </source>
</evidence>
<dbReference type="PROSITE" id="PS00420">
    <property type="entry name" value="SRCR_1"/>
    <property type="match status" value="2"/>
</dbReference>
<evidence type="ECO:0000313" key="14">
    <source>
        <dbReference type="EMBL" id="NXW45628.1"/>
    </source>
</evidence>
<feature type="disulfide bond" evidence="12">
    <location>
        <begin position="73"/>
        <end position="83"/>
    </location>
</feature>
<feature type="domain" description="SRCR" evidence="13">
    <location>
        <begin position="316"/>
        <end position="416"/>
    </location>
</feature>